<dbReference type="Gene3D" id="3.40.50.1820">
    <property type="entry name" value="alpha/beta hydrolase"/>
    <property type="match status" value="1"/>
</dbReference>
<accession>A0A918D1P1</accession>
<comment type="caution">
    <text evidence="1">The sequence shown here is derived from an EMBL/GenBank/DDBJ whole genome shotgun (WGS) entry which is preliminary data.</text>
</comment>
<gene>
    <name evidence="1" type="ORF">GCM10007971_18330</name>
</gene>
<name>A0A918D1P1_9BACI</name>
<organism evidence="1 2">
    <name type="scientific">Oceanobacillus indicireducens</name>
    <dbReference type="NCBI Taxonomy" id="1004261"/>
    <lineage>
        <taxon>Bacteria</taxon>
        <taxon>Bacillati</taxon>
        <taxon>Bacillota</taxon>
        <taxon>Bacilli</taxon>
        <taxon>Bacillales</taxon>
        <taxon>Bacillaceae</taxon>
        <taxon>Oceanobacillus</taxon>
    </lineage>
</organism>
<proteinExistence type="predicted"/>
<dbReference type="GO" id="GO:0016787">
    <property type="term" value="F:hydrolase activity"/>
    <property type="evidence" value="ECO:0007669"/>
    <property type="project" value="UniProtKB-KW"/>
</dbReference>
<reference evidence="1" key="2">
    <citation type="submission" date="2020-09" db="EMBL/GenBank/DDBJ databases">
        <authorList>
            <person name="Sun Q."/>
            <person name="Ohkuma M."/>
        </authorList>
    </citation>
    <scope>NUCLEOTIDE SEQUENCE</scope>
    <source>
        <strain evidence="1">JCM 17251</strain>
    </source>
</reference>
<dbReference type="Proteomes" id="UP000624041">
    <property type="component" value="Unassembled WGS sequence"/>
</dbReference>
<dbReference type="SUPFAM" id="SSF53474">
    <property type="entry name" value="alpha/beta-Hydrolases"/>
    <property type="match status" value="1"/>
</dbReference>
<dbReference type="AlphaFoldDB" id="A0A918D1P1"/>
<evidence type="ECO:0000313" key="1">
    <source>
        <dbReference type="EMBL" id="GGN57427.1"/>
    </source>
</evidence>
<evidence type="ECO:0000313" key="2">
    <source>
        <dbReference type="Proteomes" id="UP000624041"/>
    </source>
</evidence>
<sequence length="274" mass="31451">MVEVNNHLMHVYSEGDGEKTFVFLAGGGTSSPLLDFKPLYCLLSDENRIAVVEKAGYGFSEITDSNRDIHTILHETREALQQAKIEGPYILVPLSMSGVETLYWAQTYPEEVEAIIGLDMAVPSVYEEMDIPMPLIRLGEFIAKTGLIRWLPMLDGSDLMNNKVLKEEDKALYEIVFYRRTLTKNMLNEVKEIKENARVVERGDKPEVPMLLFVSNGEDTGFDSKLWTELQQDFAKIYDQEIIKLDASHYIHHTEFKKIAEEMDEFIERMSSRD</sequence>
<protein>
    <submittedName>
        <fullName evidence="1">Alpha/beta hydrolase</fullName>
    </submittedName>
</protein>
<dbReference type="InterPro" id="IPR029058">
    <property type="entry name" value="AB_hydrolase_fold"/>
</dbReference>
<reference evidence="1" key="1">
    <citation type="journal article" date="2014" name="Int. J. Syst. Evol. Microbiol.">
        <title>Complete genome sequence of Corynebacterium casei LMG S-19264T (=DSM 44701T), isolated from a smear-ripened cheese.</title>
        <authorList>
            <consortium name="US DOE Joint Genome Institute (JGI-PGF)"/>
            <person name="Walter F."/>
            <person name="Albersmeier A."/>
            <person name="Kalinowski J."/>
            <person name="Ruckert C."/>
        </authorList>
    </citation>
    <scope>NUCLEOTIDE SEQUENCE</scope>
    <source>
        <strain evidence="1">JCM 17251</strain>
    </source>
</reference>
<dbReference type="EMBL" id="BMOS01000010">
    <property type="protein sequence ID" value="GGN57427.1"/>
    <property type="molecule type" value="Genomic_DNA"/>
</dbReference>
<keyword evidence="1" id="KW-0378">Hydrolase</keyword>
<keyword evidence="2" id="KW-1185">Reference proteome</keyword>